<feature type="region of interest" description="Disordered" evidence="1">
    <location>
        <begin position="424"/>
        <end position="512"/>
    </location>
</feature>
<evidence type="ECO:0000313" key="3">
    <source>
        <dbReference type="Proteomes" id="UP000271241"/>
    </source>
</evidence>
<dbReference type="AlphaFoldDB" id="A0A4P9XSG1"/>
<proteinExistence type="predicted"/>
<feature type="compositionally biased region" description="Basic and acidic residues" evidence="1">
    <location>
        <begin position="492"/>
        <end position="512"/>
    </location>
</feature>
<evidence type="ECO:0000256" key="1">
    <source>
        <dbReference type="SAM" id="MobiDB-lite"/>
    </source>
</evidence>
<dbReference type="GO" id="GO:0016320">
    <property type="term" value="P:endoplasmic reticulum membrane fusion"/>
    <property type="evidence" value="ECO:0007669"/>
    <property type="project" value="TreeGrafter"/>
</dbReference>
<organism evidence="2 3">
    <name type="scientific">Thamnocephalis sphaerospora</name>
    <dbReference type="NCBI Taxonomy" id="78915"/>
    <lineage>
        <taxon>Eukaryota</taxon>
        <taxon>Fungi</taxon>
        <taxon>Fungi incertae sedis</taxon>
        <taxon>Zoopagomycota</taxon>
        <taxon>Zoopagomycotina</taxon>
        <taxon>Zoopagomycetes</taxon>
        <taxon>Zoopagales</taxon>
        <taxon>Sigmoideomycetaceae</taxon>
        <taxon>Thamnocephalis</taxon>
    </lineage>
</organism>
<dbReference type="OrthoDB" id="1597724at2759"/>
<dbReference type="Gene3D" id="3.40.50.300">
    <property type="entry name" value="P-loop containing nucleotide triphosphate hydrolases"/>
    <property type="match status" value="1"/>
</dbReference>
<dbReference type="PANTHER" id="PTHR45923">
    <property type="entry name" value="PROTEIN SEY1"/>
    <property type="match status" value="1"/>
</dbReference>
<reference evidence="3" key="1">
    <citation type="journal article" date="2018" name="Nat. Microbiol.">
        <title>Leveraging single-cell genomics to expand the fungal tree of life.</title>
        <authorList>
            <person name="Ahrendt S.R."/>
            <person name="Quandt C.A."/>
            <person name="Ciobanu D."/>
            <person name="Clum A."/>
            <person name="Salamov A."/>
            <person name="Andreopoulos B."/>
            <person name="Cheng J.F."/>
            <person name="Woyke T."/>
            <person name="Pelin A."/>
            <person name="Henrissat B."/>
            <person name="Reynolds N.K."/>
            <person name="Benny G.L."/>
            <person name="Smith M.E."/>
            <person name="James T.Y."/>
            <person name="Grigoriev I.V."/>
        </authorList>
    </citation>
    <scope>NUCLEOTIDE SEQUENCE [LARGE SCALE GENOMIC DNA]</scope>
    <source>
        <strain evidence="3">RSA 1356</strain>
    </source>
</reference>
<dbReference type="InterPro" id="IPR027417">
    <property type="entry name" value="P-loop_NTPase"/>
</dbReference>
<feature type="region of interest" description="Disordered" evidence="1">
    <location>
        <begin position="533"/>
        <end position="554"/>
    </location>
</feature>
<dbReference type="EMBL" id="KZ992546">
    <property type="protein sequence ID" value="RKP09046.1"/>
    <property type="molecule type" value="Genomic_DNA"/>
</dbReference>
<dbReference type="SUPFAM" id="SSF52540">
    <property type="entry name" value="P-loop containing nucleoside triphosphate hydrolases"/>
    <property type="match status" value="1"/>
</dbReference>
<dbReference type="Pfam" id="PF05879">
    <property type="entry name" value="RHD3_GTPase"/>
    <property type="match status" value="1"/>
</dbReference>
<name>A0A4P9XSG1_9FUNG</name>
<dbReference type="PANTHER" id="PTHR45923:SF2">
    <property type="entry name" value="PROTEIN SEY1"/>
    <property type="match status" value="1"/>
</dbReference>
<dbReference type="GO" id="GO:0005783">
    <property type="term" value="C:endoplasmic reticulum"/>
    <property type="evidence" value="ECO:0007669"/>
    <property type="project" value="TreeGrafter"/>
</dbReference>
<evidence type="ECO:0000313" key="2">
    <source>
        <dbReference type="EMBL" id="RKP09046.1"/>
    </source>
</evidence>
<feature type="compositionally biased region" description="Basic and acidic residues" evidence="1">
    <location>
        <begin position="535"/>
        <end position="552"/>
    </location>
</feature>
<gene>
    <name evidence="2" type="ORF">THASP1DRAFT_29153</name>
</gene>
<dbReference type="Proteomes" id="UP000271241">
    <property type="component" value="Unassembled WGS sequence"/>
</dbReference>
<protein>
    <submittedName>
        <fullName evidence="2">Root hair defective 3 GTP-binding protein-domain-containing protein</fullName>
    </submittedName>
</protein>
<dbReference type="GO" id="GO:0003924">
    <property type="term" value="F:GTPase activity"/>
    <property type="evidence" value="ECO:0007669"/>
    <property type="project" value="TreeGrafter"/>
</dbReference>
<dbReference type="InterPro" id="IPR008803">
    <property type="entry name" value="RHD3/Sey1"/>
</dbReference>
<sequence>MKYESTLVCDAINTPAHILHVVPGVTFDYPMDDVDFKQYKMPPKSRTDTLKIIDDGWNLKGWGANYNVVTIYGPPGLGKSTLANALFGTEFPVLSSGGRQPTTEGAWISSIPRMNLLVVDAEIVATSDSGKGQTCRLRNAIFGAAISSVIIVNMTEDAFKRTSAIKEVVEEMLAAHLCLFEKRTMFLFALRDCPAGLSHERLASRLKTHMRSVWPHIKKPFHLRTCSVDDAFDYDLAIFPSKLDFPKEFDAAVVELRARFSDRDREDHVIKPHYWKLVAAEDLSGHLVKLWLDIATHWSVLRHSCFAVGSEPETQEKKSYDEARAVCLFHGEYAQHVGGLYDVAINSSHTEFVKMSTRLMQSNTVSNGRKIIAAMKEYYANVLDMFNSIVRDHEYEQGDAKRQELREMCSATVHSLYGNELPWDVSDIDMQPRDESKDESDAKGDEKSQSSYRGHDGNASDSDSDKDSGDDSDEDPMQRLRKLMALLGNNSGDDKKAKSKSKERNGEISKQKREIAKLEAEIEAQTALLCAQHSRAKEQERAGGRKTRDSRQDAATIRLQARAAVQETLNGERKDRISEQHAELCELRTQASKQDTEIGEQRARIAYQAEEINRLTTKCAAKKAKNNEQKSKIAEQSAEIGRQNAKIYEQSVEISSQKARIDAQSTSICSLKAQAVQQVAKLADQQLIIERRNKSISKQKDTINMLHATCRVQNGAAGSTSPGGNAIQRVISLDSTGSSGH</sequence>
<keyword evidence="3" id="KW-1185">Reference proteome</keyword>
<feature type="compositionally biased region" description="Basic and acidic residues" evidence="1">
    <location>
        <begin position="430"/>
        <end position="469"/>
    </location>
</feature>
<accession>A0A4P9XSG1</accession>